<dbReference type="Gene3D" id="3.30.2400.10">
    <property type="entry name" value="Major capsid protein gp5"/>
    <property type="match status" value="1"/>
</dbReference>
<dbReference type="Pfam" id="PF05065">
    <property type="entry name" value="Phage_capsid"/>
    <property type="match status" value="1"/>
</dbReference>
<feature type="compositionally biased region" description="Low complexity" evidence="2">
    <location>
        <begin position="191"/>
        <end position="211"/>
    </location>
</feature>
<accession>A0ABD7HI75</accession>
<dbReference type="Proteomes" id="UP000284557">
    <property type="component" value="Unassembled WGS sequence"/>
</dbReference>
<dbReference type="SUPFAM" id="SSF56563">
    <property type="entry name" value="Major capsid protein gp5"/>
    <property type="match status" value="1"/>
</dbReference>
<dbReference type="InterPro" id="IPR054612">
    <property type="entry name" value="Phage_capsid-like_C"/>
</dbReference>
<protein>
    <submittedName>
        <fullName evidence="4">Phage major capsid protein</fullName>
    </submittedName>
</protein>
<dbReference type="EMBL" id="QXBN01000026">
    <property type="protein sequence ID" value="RIT32123.1"/>
    <property type="molecule type" value="Genomic_DNA"/>
</dbReference>
<sequence length="431" mass="46693">MSARLLQLKERADAALKTARDIAEKAEAEGGRDFKDNEQVEYNTAVAAAKDILEAIKAVKADEAILAEAKTFADNIGMPETKGGHAELNLSLGTTVIQSPEFKAMMDRFKTGNGEFRIPDRAKIQSDAISLKSLFVGQSRTSAGAFIVPDRTDIVEMLGRRPLRLRDLCAKRRTTSDVVEYVRETSHTNNAAPVPEASSAAAPTAPGSAGPLVTDPNGGYKPEGSWAFEVKQATVKTIAEWVPVSKRALADVAQLEGLINDELQLDIAEAEDNQFLNGNGVGENHTGILNTSGIQTQAFTTDIFTSLRKAITKLRTVGRVQPNAILVSPAVKEQIELTKDEMGRYYYAGPFNTGVTTLWGLPVVDSEIMPDTHALPGDFSKAVIWDREQTSITMTDSHADFFIRNLVAVLAEERNAFGVTRPPAFCKTAVA</sequence>
<dbReference type="Gene3D" id="3.30.2320.10">
    <property type="entry name" value="hypothetical protein PF0899 domain"/>
    <property type="match status" value="1"/>
</dbReference>
<reference evidence="4 5" key="1">
    <citation type="submission" date="2018-08" db="EMBL/GenBank/DDBJ databases">
        <title>Linezolid Resistance in Mycobacterium abscessus: MIC Distribution and Comprehensive Investigation of Resistance Mechanisms.</title>
        <authorList>
            <person name="Ye M."/>
            <person name="Xu L."/>
            <person name="Zou Y."/>
            <person name="Li B."/>
            <person name="Guo Q."/>
            <person name="Zhang Y."/>
            <person name="Zhan M."/>
            <person name="Xu B."/>
            <person name="Yu F."/>
            <person name="Zhang Z."/>
            <person name="Chu H."/>
        </authorList>
    </citation>
    <scope>NUCLEOTIDE SEQUENCE [LARGE SCALE GENOMIC DNA]</scope>
    <source>
        <strain evidence="4 5">G143</strain>
    </source>
</reference>
<dbReference type="InterPro" id="IPR024455">
    <property type="entry name" value="Phage_capsid"/>
</dbReference>
<feature type="domain" description="Phage capsid-like C-terminal" evidence="3">
    <location>
        <begin position="144"/>
        <end position="427"/>
    </location>
</feature>
<dbReference type="RefSeq" id="WP_119596579.1">
    <property type="nucleotide sequence ID" value="NZ_QXBN01000026.1"/>
</dbReference>
<comment type="subcellular location">
    <subcellularLocation>
        <location evidence="1">Virion</location>
    </subcellularLocation>
</comment>
<organism evidence="4 5">
    <name type="scientific">Mycobacteroides abscessus</name>
    <dbReference type="NCBI Taxonomy" id="36809"/>
    <lineage>
        <taxon>Bacteria</taxon>
        <taxon>Bacillati</taxon>
        <taxon>Actinomycetota</taxon>
        <taxon>Actinomycetes</taxon>
        <taxon>Mycobacteriales</taxon>
        <taxon>Mycobacteriaceae</taxon>
        <taxon>Mycobacteroides</taxon>
    </lineage>
</organism>
<comment type="caution">
    <text evidence="4">The sequence shown here is derived from an EMBL/GenBank/DDBJ whole genome shotgun (WGS) entry which is preliminary data.</text>
</comment>
<gene>
    <name evidence="4" type="ORF">D2E76_24085</name>
</gene>
<evidence type="ECO:0000256" key="2">
    <source>
        <dbReference type="SAM" id="MobiDB-lite"/>
    </source>
</evidence>
<dbReference type="NCBIfam" id="TIGR01554">
    <property type="entry name" value="major_cap_HK97"/>
    <property type="match status" value="1"/>
</dbReference>
<dbReference type="AlphaFoldDB" id="A0ABD7HI75"/>
<evidence type="ECO:0000259" key="3">
    <source>
        <dbReference type="Pfam" id="PF05065"/>
    </source>
</evidence>
<name>A0ABD7HI75_9MYCO</name>
<feature type="region of interest" description="Disordered" evidence="2">
    <location>
        <begin position="184"/>
        <end position="213"/>
    </location>
</feature>
<evidence type="ECO:0000313" key="5">
    <source>
        <dbReference type="Proteomes" id="UP000284557"/>
    </source>
</evidence>
<evidence type="ECO:0000256" key="1">
    <source>
        <dbReference type="ARBA" id="ARBA00004328"/>
    </source>
</evidence>
<evidence type="ECO:0000313" key="4">
    <source>
        <dbReference type="EMBL" id="RIT32123.1"/>
    </source>
</evidence>
<proteinExistence type="predicted"/>